<evidence type="ECO:0000313" key="6">
    <source>
        <dbReference type="Proteomes" id="UP000462055"/>
    </source>
</evidence>
<dbReference type="EMBL" id="WBMS02000004">
    <property type="protein sequence ID" value="MVZ99985.1"/>
    <property type="molecule type" value="Genomic_DNA"/>
</dbReference>
<dbReference type="GO" id="GO:0016020">
    <property type="term" value="C:membrane"/>
    <property type="evidence" value="ECO:0007669"/>
    <property type="project" value="TreeGrafter"/>
</dbReference>
<feature type="region of interest" description="Disordered" evidence="3">
    <location>
        <begin position="101"/>
        <end position="130"/>
    </location>
</feature>
<evidence type="ECO:0000256" key="3">
    <source>
        <dbReference type="SAM" id="MobiDB-lite"/>
    </source>
</evidence>
<dbReference type="PANTHER" id="PTHR44196:SF1">
    <property type="entry name" value="DEHYDROGENASE_REDUCTASE SDR FAMILY MEMBER 7B"/>
    <property type="match status" value="1"/>
</dbReference>
<sequence length="130" mass="13126">MGAADQRLPGGELLAEAVQARGDRVGGVAAERQPATSGFGRAIAEAALAAGDTVVAAARRPQALDDLAERHPGRVNAVALDVTDHGRIADVVADVLLSARPSGWPQQRSGTGAPRPECCASGSRRAAPGS</sequence>
<dbReference type="GO" id="GO:0016491">
    <property type="term" value="F:oxidoreductase activity"/>
    <property type="evidence" value="ECO:0007669"/>
    <property type="project" value="UniProtKB-KW"/>
</dbReference>
<proteinExistence type="inferred from homology"/>
<feature type="domain" description="NAD(P)-binding" evidence="4">
    <location>
        <begin position="35"/>
        <end position="95"/>
    </location>
</feature>
<keyword evidence="2" id="KW-0560">Oxidoreductase</keyword>
<evidence type="ECO:0000313" key="5">
    <source>
        <dbReference type="EMBL" id="MVZ99985.1"/>
    </source>
</evidence>
<reference evidence="5" key="1">
    <citation type="submission" date="2019-12" db="EMBL/GenBank/DDBJ databases">
        <title>Actinomadura physcomitrii sp. nov., a novel actinomycete isolated from moss [Physcomitrium sphaericum (Ludw) Fuernr].</title>
        <authorList>
            <person name="Zhuang X."/>
        </authorList>
    </citation>
    <scope>NUCLEOTIDE SEQUENCE [LARGE SCALE GENOMIC DNA]</scope>
    <source>
        <strain evidence="5">LD22</strain>
    </source>
</reference>
<organism evidence="5 6">
    <name type="scientific">Actinomadura physcomitrii</name>
    <dbReference type="NCBI Taxonomy" id="2650748"/>
    <lineage>
        <taxon>Bacteria</taxon>
        <taxon>Bacillati</taxon>
        <taxon>Actinomycetota</taxon>
        <taxon>Actinomycetes</taxon>
        <taxon>Streptosporangiales</taxon>
        <taxon>Thermomonosporaceae</taxon>
        <taxon>Actinomadura</taxon>
    </lineage>
</organism>
<evidence type="ECO:0000256" key="2">
    <source>
        <dbReference type="ARBA" id="ARBA00023002"/>
    </source>
</evidence>
<dbReference type="Pfam" id="PF13460">
    <property type="entry name" value="NAD_binding_10"/>
    <property type="match status" value="1"/>
</dbReference>
<name>A0A6I4MCW9_9ACTN</name>
<comment type="similarity">
    <text evidence="1">Belongs to the short-chain dehydrogenases/reductases (SDR) family.</text>
</comment>
<accession>A0A6I4MCW9</accession>
<dbReference type="SUPFAM" id="SSF51735">
    <property type="entry name" value="NAD(P)-binding Rossmann-fold domains"/>
    <property type="match status" value="1"/>
</dbReference>
<keyword evidence="6" id="KW-1185">Reference proteome</keyword>
<protein>
    <submittedName>
        <fullName evidence="5">SDR family NAD(P)-dependent oxidoreductase</fullName>
    </submittedName>
</protein>
<dbReference type="PANTHER" id="PTHR44196">
    <property type="entry name" value="DEHYDROGENASE/REDUCTASE SDR FAMILY MEMBER 7B"/>
    <property type="match status" value="1"/>
</dbReference>
<dbReference type="Gene3D" id="3.40.50.720">
    <property type="entry name" value="NAD(P)-binding Rossmann-like Domain"/>
    <property type="match status" value="1"/>
</dbReference>
<evidence type="ECO:0000256" key="1">
    <source>
        <dbReference type="ARBA" id="ARBA00006484"/>
    </source>
</evidence>
<gene>
    <name evidence="5" type="ORF">F8568_006275</name>
</gene>
<dbReference type="Proteomes" id="UP000462055">
    <property type="component" value="Unassembled WGS sequence"/>
</dbReference>
<comment type="caution">
    <text evidence="5">The sequence shown here is derived from an EMBL/GenBank/DDBJ whole genome shotgun (WGS) entry which is preliminary data.</text>
</comment>
<dbReference type="InterPro" id="IPR036291">
    <property type="entry name" value="NAD(P)-bd_dom_sf"/>
</dbReference>
<dbReference type="AlphaFoldDB" id="A0A6I4MCW9"/>
<dbReference type="InterPro" id="IPR016040">
    <property type="entry name" value="NAD(P)-bd_dom"/>
</dbReference>
<evidence type="ECO:0000259" key="4">
    <source>
        <dbReference type="Pfam" id="PF13460"/>
    </source>
</evidence>